<sequence length="209" mass="22572">MRLTLHTFLTIDGVMQGPGGPEEDASGGFDQGGWVVPYAGPEFDEIVDSWFTRADAILLGRSTYEMFLGYWPRVTDPENLVASKLNALPKYVASRTLRDPSWSNTTVVDGVDQIRALKEQPGGELQVHGSCGLARELHRAGLIDEYRLITFPVTLGQGKRLFTPELPPTAFTVLESRTASSGLSYAVLTPSAITPGGEYVVVDGVSAIA</sequence>
<dbReference type="PANTHER" id="PTHR38011:SF2">
    <property type="entry name" value="BIFUNCTIONAL DEAMINASE-REDUCTASE DOMAIN PROTEIN"/>
    <property type="match status" value="1"/>
</dbReference>
<protein>
    <submittedName>
        <fullName evidence="2">Dihydrofolate reductase family protein</fullName>
    </submittedName>
</protein>
<dbReference type="SUPFAM" id="SSF53597">
    <property type="entry name" value="Dihydrofolate reductase-like"/>
    <property type="match status" value="1"/>
</dbReference>
<reference evidence="2 3" key="1">
    <citation type="journal article" date="2019" name="Int. J. Syst. Evol. Microbiol.">
        <title>The Global Catalogue of Microorganisms (GCM) 10K type strain sequencing project: providing services to taxonomists for standard genome sequencing and annotation.</title>
        <authorList>
            <consortium name="The Broad Institute Genomics Platform"/>
            <consortium name="The Broad Institute Genome Sequencing Center for Infectious Disease"/>
            <person name="Wu L."/>
            <person name="Ma J."/>
        </authorList>
    </citation>
    <scope>NUCLEOTIDE SEQUENCE [LARGE SCALE GENOMIC DNA]</scope>
    <source>
        <strain evidence="2 3">JCM 14303</strain>
    </source>
</reference>
<dbReference type="PANTHER" id="PTHR38011">
    <property type="entry name" value="DIHYDROFOLATE REDUCTASE FAMILY PROTEIN (AFU_ORTHOLOGUE AFUA_8G06820)"/>
    <property type="match status" value="1"/>
</dbReference>
<dbReference type="InterPro" id="IPR002734">
    <property type="entry name" value="RibDG_C"/>
</dbReference>
<comment type="caution">
    <text evidence="2">The sequence shown here is derived from an EMBL/GenBank/DDBJ whole genome shotgun (WGS) entry which is preliminary data.</text>
</comment>
<dbReference type="Pfam" id="PF01872">
    <property type="entry name" value="RibD_C"/>
    <property type="match status" value="1"/>
</dbReference>
<feature type="domain" description="Bacterial bifunctional deaminase-reductase C-terminal" evidence="1">
    <location>
        <begin position="3"/>
        <end position="183"/>
    </location>
</feature>
<evidence type="ECO:0000259" key="1">
    <source>
        <dbReference type="Pfam" id="PF01872"/>
    </source>
</evidence>
<dbReference type="RefSeq" id="WP_344169297.1">
    <property type="nucleotide sequence ID" value="NZ_BAAANC010000001.1"/>
</dbReference>
<dbReference type="EMBL" id="BAAANC010000001">
    <property type="protein sequence ID" value="GAA1512369.1"/>
    <property type="molecule type" value="Genomic_DNA"/>
</dbReference>
<accession>A0ABN2A6W0</accession>
<dbReference type="Gene3D" id="3.40.430.10">
    <property type="entry name" value="Dihydrofolate Reductase, subunit A"/>
    <property type="match status" value="1"/>
</dbReference>
<evidence type="ECO:0000313" key="2">
    <source>
        <dbReference type="EMBL" id="GAA1512369.1"/>
    </source>
</evidence>
<keyword evidence="3" id="KW-1185">Reference proteome</keyword>
<name>A0ABN2A6W0_9ACTN</name>
<organism evidence="2 3">
    <name type="scientific">Kribbella lupini</name>
    <dbReference type="NCBI Taxonomy" id="291602"/>
    <lineage>
        <taxon>Bacteria</taxon>
        <taxon>Bacillati</taxon>
        <taxon>Actinomycetota</taxon>
        <taxon>Actinomycetes</taxon>
        <taxon>Propionibacteriales</taxon>
        <taxon>Kribbellaceae</taxon>
        <taxon>Kribbella</taxon>
    </lineage>
</organism>
<proteinExistence type="predicted"/>
<dbReference type="InterPro" id="IPR050765">
    <property type="entry name" value="Riboflavin_Biosynth_HTPR"/>
</dbReference>
<dbReference type="InterPro" id="IPR024072">
    <property type="entry name" value="DHFR-like_dom_sf"/>
</dbReference>
<dbReference type="Proteomes" id="UP001500363">
    <property type="component" value="Unassembled WGS sequence"/>
</dbReference>
<evidence type="ECO:0000313" key="3">
    <source>
        <dbReference type="Proteomes" id="UP001500363"/>
    </source>
</evidence>
<gene>
    <name evidence="2" type="ORF">GCM10009741_07420</name>
</gene>